<proteinExistence type="predicted"/>
<dbReference type="Proteomes" id="UP000315783">
    <property type="component" value="Unassembled WGS sequence"/>
</dbReference>
<name>A0A545V0Q9_9HYPO</name>
<dbReference type="AlphaFoldDB" id="A0A545V0Q9"/>
<protein>
    <submittedName>
        <fullName evidence="1">Uncharacterized protein</fullName>
    </submittedName>
</protein>
<organism evidence="1 2">
    <name type="scientific">Cordyceps javanica</name>
    <dbReference type="NCBI Taxonomy" id="43265"/>
    <lineage>
        <taxon>Eukaryota</taxon>
        <taxon>Fungi</taxon>
        <taxon>Dikarya</taxon>
        <taxon>Ascomycota</taxon>
        <taxon>Pezizomycotina</taxon>
        <taxon>Sordariomycetes</taxon>
        <taxon>Hypocreomycetidae</taxon>
        <taxon>Hypocreales</taxon>
        <taxon>Cordycipitaceae</taxon>
        <taxon>Cordyceps</taxon>
    </lineage>
</organism>
<sequence length="107" mass="12407">MIWFIPWSLRWAFFLSLRSTWCAAAAARLRRGFFVVFVARCVACLSRCFSLYKELRKFSSPSDGLHAMQLPFLIAGFHKGRSRRGIRMPAWLYPRTLASLARTFVAE</sequence>
<keyword evidence="2" id="KW-1185">Reference proteome</keyword>
<accession>A0A545V0Q9</accession>
<comment type="caution">
    <text evidence="1">The sequence shown here is derived from an EMBL/GenBank/DDBJ whole genome shotgun (WGS) entry which is preliminary data.</text>
</comment>
<gene>
    <name evidence="1" type="ORF">IF1G_06295</name>
</gene>
<evidence type="ECO:0000313" key="1">
    <source>
        <dbReference type="EMBL" id="TQV95308.1"/>
    </source>
</evidence>
<evidence type="ECO:0000313" key="2">
    <source>
        <dbReference type="Proteomes" id="UP000315783"/>
    </source>
</evidence>
<dbReference type="EMBL" id="SPUK01000008">
    <property type="protein sequence ID" value="TQV95308.1"/>
    <property type="molecule type" value="Genomic_DNA"/>
</dbReference>
<reference evidence="1 2" key="1">
    <citation type="journal article" date="2019" name="Appl. Microbiol. Biotechnol.">
        <title>Genome sequence of Isaria javanica and comparative genome analysis insights into family S53 peptidase evolution in fungal entomopathogens.</title>
        <authorList>
            <person name="Lin R."/>
            <person name="Zhang X."/>
            <person name="Xin B."/>
            <person name="Zou M."/>
            <person name="Gao Y."/>
            <person name="Qin F."/>
            <person name="Hu Q."/>
            <person name="Xie B."/>
            <person name="Cheng X."/>
        </authorList>
    </citation>
    <scope>NUCLEOTIDE SEQUENCE [LARGE SCALE GENOMIC DNA]</scope>
    <source>
        <strain evidence="1 2">IJ1G</strain>
    </source>
</reference>